<reference evidence="8" key="1">
    <citation type="submission" date="2021-03" db="EMBL/GenBank/DDBJ databases">
        <title>Whole genome shotgun sequence of Actinoplanes auranticolor NBRC 12245.</title>
        <authorList>
            <person name="Komaki H."/>
            <person name="Tamura T."/>
        </authorList>
    </citation>
    <scope>NUCLEOTIDE SEQUENCE</scope>
    <source>
        <strain evidence="8">NBRC 12245</strain>
    </source>
</reference>
<keyword evidence="2" id="KW-0645">Protease</keyword>
<evidence type="ECO:0000256" key="2">
    <source>
        <dbReference type="ARBA" id="ARBA00022670"/>
    </source>
</evidence>
<evidence type="ECO:0000256" key="1">
    <source>
        <dbReference type="ARBA" id="ARBA00007074"/>
    </source>
</evidence>
<accession>A0A919SCB6</accession>
<keyword evidence="5" id="KW-0175">Coiled coil</keyword>
<dbReference type="RefSeq" id="WP_212989428.1">
    <property type="nucleotide sequence ID" value="NZ_BAABEA010000008.1"/>
</dbReference>
<dbReference type="Proteomes" id="UP000681340">
    <property type="component" value="Unassembled WGS sequence"/>
</dbReference>
<dbReference type="EMBL" id="BOQL01000026">
    <property type="protein sequence ID" value="GIM69110.1"/>
    <property type="molecule type" value="Genomic_DNA"/>
</dbReference>
<dbReference type="AlphaFoldDB" id="A0A919SCB6"/>
<feature type="chain" id="PRO_5037301244" description="NlpC/P60 domain-containing protein" evidence="6">
    <location>
        <begin position="34"/>
        <end position="330"/>
    </location>
</feature>
<evidence type="ECO:0000259" key="7">
    <source>
        <dbReference type="PROSITE" id="PS51935"/>
    </source>
</evidence>
<keyword evidence="3" id="KW-0378">Hydrolase</keyword>
<dbReference type="InterPro" id="IPR000064">
    <property type="entry name" value="NLP_P60_dom"/>
</dbReference>
<evidence type="ECO:0000256" key="5">
    <source>
        <dbReference type="SAM" id="Coils"/>
    </source>
</evidence>
<dbReference type="PANTHER" id="PTHR47359:SF3">
    <property type="entry name" value="NLP_P60 DOMAIN-CONTAINING PROTEIN-RELATED"/>
    <property type="match status" value="1"/>
</dbReference>
<dbReference type="SUPFAM" id="SSF54001">
    <property type="entry name" value="Cysteine proteinases"/>
    <property type="match status" value="1"/>
</dbReference>
<evidence type="ECO:0000313" key="9">
    <source>
        <dbReference type="Proteomes" id="UP000681340"/>
    </source>
</evidence>
<organism evidence="8 9">
    <name type="scientific">Actinoplanes auranticolor</name>
    <dbReference type="NCBI Taxonomy" id="47988"/>
    <lineage>
        <taxon>Bacteria</taxon>
        <taxon>Bacillati</taxon>
        <taxon>Actinomycetota</taxon>
        <taxon>Actinomycetes</taxon>
        <taxon>Micromonosporales</taxon>
        <taxon>Micromonosporaceae</taxon>
        <taxon>Actinoplanes</taxon>
    </lineage>
</organism>
<gene>
    <name evidence="8" type="ORF">Aau02nite_34700</name>
</gene>
<comment type="caution">
    <text evidence="8">The sequence shown here is derived from an EMBL/GenBank/DDBJ whole genome shotgun (WGS) entry which is preliminary data.</text>
</comment>
<dbReference type="InterPro" id="IPR038765">
    <property type="entry name" value="Papain-like_cys_pep_sf"/>
</dbReference>
<feature type="domain" description="NlpC/P60" evidence="7">
    <location>
        <begin position="213"/>
        <end position="330"/>
    </location>
</feature>
<dbReference type="PROSITE" id="PS51935">
    <property type="entry name" value="NLPC_P60"/>
    <property type="match status" value="1"/>
</dbReference>
<dbReference type="Pfam" id="PF00877">
    <property type="entry name" value="NLPC_P60"/>
    <property type="match status" value="1"/>
</dbReference>
<evidence type="ECO:0000256" key="6">
    <source>
        <dbReference type="SAM" id="SignalP"/>
    </source>
</evidence>
<dbReference type="GO" id="GO:0008234">
    <property type="term" value="F:cysteine-type peptidase activity"/>
    <property type="evidence" value="ECO:0007669"/>
    <property type="project" value="UniProtKB-KW"/>
</dbReference>
<protein>
    <recommendedName>
        <fullName evidence="7">NlpC/P60 domain-containing protein</fullName>
    </recommendedName>
</protein>
<keyword evidence="9" id="KW-1185">Reference proteome</keyword>
<keyword evidence="4" id="KW-0788">Thiol protease</keyword>
<dbReference type="Gene3D" id="6.10.250.3150">
    <property type="match status" value="1"/>
</dbReference>
<dbReference type="PANTHER" id="PTHR47359">
    <property type="entry name" value="PEPTIDOGLYCAN DL-ENDOPEPTIDASE CWLO"/>
    <property type="match status" value="1"/>
</dbReference>
<dbReference type="InterPro" id="IPR051794">
    <property type="entry name" value="PG_Endopeptidase_C40"/>
</dbReference>
<sequence length="330" mass="35411">MKRIEARSAAILRSIACAVAAVGILLTPGVANATPSPSSIEKQIDEQWNKLEPVIEQYNDVHNQLLKNQAQLRKIDKRLAPLELQVDLAMSQVGNMAGQAYMQGSPSAMKAMVVSGSPTGLTEKLTFLDLISRHQRQSVAGVAKLRDQLAGDKRDLDTLTKDVAARDKALAKQKKDIQKKVDELQKLRIRAYGASGVSDGPFKTGPCPVDYTDDKGGRAAQKACDLIGKPYVFGAEGPGGYDCSGLTKVAWAVSGVHLEHFTGDQIRAGRAVSRSQLQPGDLIFYGSPVHHVGLYVGGNTMVHAPHTGDHVRMASIDRSGAITGIRRPTG</sequence>
<feature type="coiled-coil region" evidence="5">
    <location>
        <begin position="142"/>
        <end position="190"/>
    </location>
</feature>
<dbReference type="GO" id="GO:0006508">
    <property type="term" value="P:proteolysis"/>
    <property type="evidence" value="ECO:0007669"/>
    <property type="project" value="UniProtKB-KW"/>
</dbReference>
<name>A0A919SCB6_9ACTN</name>
<comment type="similarity">
    <text evidence="1">Belongs to the peptidase C40 family.</text>
</comment>
<keyword evidence="6" id="KW-0732">Signal</keyword>
<evidence type="ECO:0000313" key="8">
    <source>
        <dbReference type="EMBL" id="GIM69110.1"/>
    </source>
</evidence>
<feature type="signal peptide" evidence="6">
    <location>
        <begin position="1"/>
        <end position="33"/>
    </location>
</feature>
<evidence type="ECO:0000256" key="4">
    <source>
        <dbReference type="ARBA" id="ARBA00022807"/>
    </source>
</evidence>
<dbReference type="Gene3D" id="3.90.1720.10">
    <property type="entry name" value="endopeptidase domain like (from Nostoc punctiforme)"/>
    <property type="match status" value="1"/>
</dbReference>
<proteinExistence type="inferred from homology"/>
<evidence type="ECO:0000256" key="3">
    <source>
        <dbReference type="ARBA" id="ARBA00022801"/>
    </source>
</evidence>